<gene>
    <name evidence="1" type="ORF">C5O25_02175</name>
</gene>
<evidence type="ECO:0000313" key="2">
    <source>
        <dbReference type="Proteomes" id="UP000244925"/>
    </source>
</evidence>
<dbReference type="EMBL" id="PUBV01000003">
    <property type="protein sequence ID" value="PWB09075.1"/>
    <property type="molecule type" value="Genomic_DNA"/>
</dbReference>
<accession>A0A2V1IYC2</accession>
<organism evidence="1 2">
    <name type="scientific">Paramuribaculum intestinale</name>
    <dbReference type="NCBI Taxonomy" id="2094151"/>
    <lineage>
        <taxon>Bacteria</taxon>
        <taxon>Pseudomonadati</taxon>
        <taxon>Bacteroidota</taxon>
        <taxon>Bacteroidia</taxon>
        <taxon>Bacteroidales</taxon>
        <taxon>Muribaculaceae</taxon>
        <taxon>Paramuribaculum</taxon>
    </lineage>
</organism>
<dbReference type="Proteomes" id="UP000244925">
    <property type="component" value="Unassembled WGS sequence"/>
</dbReference>
<dbReference type="AlphaFoldDB" id="A0A2V1IYC2"/>
<proteinExistence type="predicted"/>
<evidence type="ECO:0000313" key="1">
    <source>
        <dbReference type="EMBL" id="PWB09075.1"/>
    </source>
</evidence>
<keyword evidence="2" id="KW-1185">Reference proteome</keyword>
<reference evidence="2" key="1">
    <citation type="submission" date="2018-02" db="EMBL/GenBank/DDBJ databases">
        <authorList>
            <person name="Clavel T."/>
            <person name="Strowig T."/>
        </authorList>
    </citation>
    <scope>NUCLEOTIDE SEQUENCE [LARGE SCALE GENOMIC DNA]</scope>
    <source>
        <strain evidence="2">DSM 100764</strain>
    </source>
</reference>
<protein>
    <submittedName>
        <fullName evidence="1">Uncharacterized protein</fullName>
    </submittedName>
</protein>
<sequence>MHDIAIDDRLRYIPQQLWHINKDKAIRQIRNKIKSSRHSIKKISTLFFHTLFQNKKIYAPKKRQSHVASRHMALFNNVSVRMIQIAECIP</sequence>
<comment type="caution">
    <text evidence="1">The sequence shown here is derived from an EMBL/GenBank/DDBJ whole genome shotgun (WGS) entry which is preliminary data.</text>
</comment>
<name>A0A2V1IYC2_9BACT</name>